<gene>
    <name evidence="3" type="ORF">SAMN05444363_1401</name>
</gene>
<dbReference type="Proteomes" id="UP000184488">
    <property type="component" value="Unassembled WGS sequence"/>
</dbReference>
<feature type="chain" id="PRO_5011957556" evidence="1">
    <location>
        <begin position="23"/>
        <end position="198"/>
    </location>
</feature>
<evidence type="ECO:0000256" key="1">
    <source>
        <dbReference type="SAM" id="SignalP"/>
    </source>
</evidence>
<dbReference type="RefSeq" id="WP_073309865.1">
    <property type="nucleotide sequence ID" value="NZ_FQZI01000002.1"/>
</dbReference>
<proteinExistence type="predicted"/>
<evidence type="ECO:0000313" key="4">
    <source>
        <dbReference type="Proteomes" id="UP000184488"/>
    </source>
</evidence>
<dbReference type="EMBL" id="FQZI01000002">
    <property type="protein sequence ID" value="SHI71636.1"/>
    <property type="molecule type" value="Genomic_DNA"/>
</dbReference>
<keyword evidence="4" id="KW-1185">Reference proteome</keyword>
<dbReference type="InterPro" id="IPR025665">
    <property type="entry name" value="Beta-barrel_OMP_2"/>
</dbReference>
<dbReference type="STRING" id="415425.SAMN05444363_1401"/>
<evidence type="ECO:0000313" key="3">
    <source>
        <dbReference type="EMBL" id="SHI71636.1"/>
    </source>
</evidence>
<protein>
    <submittedName>
        <fullName evidence="3">Outer membrane protein beta-barrel domain-containing protein</fullName>
    </submittedName>
</protein>
<keyword evidence="1" id="KW-0732">Signal</keyword>
<organism evidence="3 4">
    <name type="scientific">Flavobacterium terrae</name>
    <dbReference type="NCBI Taxonomy" id="415425"/>
    <lineage>
        <taxon>Bacteria</taxon>
        <taxon>Pseudomonadati</taxon>
        <taxon>Bacteroidota</taxon>
        <taxon>Flavobacteriia</taxon>
        <taxon>Flavobacteriales</taxon>
        <taxon>Flavobacteriaceae</taxon>
        <taxon>Flavobacterium</taxon>
    </lineage>
</organism>
<evidence type="ECO:0000259" key="2">
    <source>
        <dbReference type="Pfam" id="PF13568"/>
    </source>
</evidence>
<feature type="domain" description="Outer membrane protein beta-barrel" evidence="2">
    <location>
        <begin position="21"/>
        <end position="179"/>
    </location>
</feature>
<dbReference type="AlphaFoldDB" id="A0A1M6DEE0"/>
<feature type="signal peptide" evidence="1">
    <location>
        <begin position="1"/>
        <end position="22"/>
    </location>
</feature>
<accession>A0A1M6DEE0</accession>
<dbReference type="OrthoDB" id="947434at2"/>
<sequence>MKLIKNLTLGVFLLTLSSNVFAQDGGGSSFGIKGGLNYATVSKGDFDEGPDPRTSFHFGFMGEVPLVPKVLSLQPELLYSRQGFENTIKPIFGNSYKVTYKIDYINVPVLAKLKLGNVFAIEAGPQFGMKVSEKVESDNNVSDQNDVNSFDTAIAGGISLNFSGGAFIFGRFTQSLNEVVKDTGSKNMVIQAGIGFKM</sequence>
<reference evidence="4" key="1">
    <citation type="submission" date="2016-11" db="EMBL/GenBank/DDBJ databases">
        <authorList>
            <person name="Varghese N."/>
            <person name="Submissions S."/>
        </authorList>
    </citation>
    <scope>NUCLEOTIDE SEQUENCE [LARGE SCALE GENOMIC DNA]</scope>
    <source>
        <strain evidence="4">DSM 18829</strain>
    </source>
</reference>
<dbReference type="Pfam" id="PF13568">
    <property type="entry name" value="OMP_b-brl_2"/>
    <property type="match status" value="1"/>
</dbReference>
<name>A0A1M6DEE0_9FLAO</name>